<reference evidence="5 6" key="1">
    <citation type="submission" date="2020-07" db="EMBL/GenBank/DDBJ databases">
        <title>Complete genome and description of Selenomonas timonensis sp. nov., a new bacterium isolated from a gingivitis subject.</title>
        <authorList>
            <person name="Antezack A."/>
        </authorList>
    </citation>
    <scope>NUCLEOTIDE SEQUENCE [LARGE SCALE GENOMIC DNA]</scope>
    <source>
        <strain evidence="5 6">Marseille-Q3039</strain>
    </source>
</reference>
<evidence type="ECO:0000256" key="2">
    <source>
        <dbReference type="ARBA" id="ARBA00022705"/>
    </source>
</evidence>
<dbReference type="Gene3D" id="1.10.150.20">
    <property type="entry name" value="5' to 3' exonuclease, C-terminal subdomain"/>
    <property type="match status" value="1"/>
</dbReference>
<evidence type="ECO:0000313" key="5">
    <source>
        <dbReference type="EMBL" id="QNH53762.1"/>
    </source>
</evidence>
<dbReference type="SMART" id="SM00482">
    <property type="entry name" value="POLAc"/>
    <property type="match status" value="1"/>
</dbReference>
<protein>
    <recommendedName>
        <fullName evidence="1">DNA-directed DNA polymerase</fullName>
        <ecNumber evidence="1">2.7.7.7</ecNumber>
    </recommendedName>
</protein>
<evidence type="ECO:0000256" key="3">
    <source>
        <dbReference type="ARBA" id="ARBA00049244"/>
    </source>
</evidence>
<dbReference type="SUPFAM" id="SSF53098">
    <property type="entry name" value="Ribonuclease H-like"/>
    <property type="match status" value="1"/>
</dbReference>
<dbReference type="AlphaFoldDB" id="A0A7G7VI19"/>
<comment type="catalytic activity">
    <reaction evidence="3">
        <text>DNA(n) + a 2'-deoxyribonucleoside 5'-triphosphate = DNA(n+1) + diphosphate</text>
        <dbReference type="Rhea" id="RHEA:22508"/>
        <dbReference type="Rhea" id="RHEA-COMP:17339"/>
        <dbReference type="Rhea" id="RHEA-COMP:17340"/>
        <dbReference type="ChEBI" id="CHEBI:33019"/>
        <dbReference type="ChEBI" id="CHEBI:61560"/>
        <dbReference type="ChEBI" id="CHEBI:173112"/>
        <dbReference type="EC" id="2.7.7.7"/>
    </reaction>
</comment>
<dbReference type="SUPFAM" id="SSF51294">
    <property type="entry name" value="Hedgehog/intein (Hint) domain"/>
    <property type="match status" value="1"/>
</dbReference>
<dbReference type="GO" id="GO:0003677">
    <property type="term" value="F:DNA binding"/>
    <property type="evidence" value="ECO:0007669"/>
    <property type="project" value="InterPro"/>
</dbReference>
<proteinExistence type="predicted"/>
<dbReference type="InterPro" id="IPR002298">
    <property type="entry name" value="DNA_polymerase_A"/>
</dbReference>
<keyword evidence="2" id="KW-0235">DNA replication</keyword>
<dbReference type="InterPro" id="IPR030934">
    <property type="entry name" value="Intein_C"/>
</dbReference>
<dbReference type="InterPro" id="IPR001098">
    <property type="entry name" value="DNA-dir_DNA_pol_A_palm_dom"/>
</dbReference>
<dbReference type="InterPro" id="IPR012337">
    <property type="entry name" value="RNaseH-like_sf"/>
</dbReference>
<dbReference type="EC" id="2.7.7.7" evidence="1"/>
<dbReference type="InterPro" id="IPR043502">
    <property type="entry name" value="DNA/RNA_pol_sf"/>
</dbReference>
<gene>
    <name evidence="5" type="ORF">H1B31_07700</name>
</gene>
<organism evidence="5 6">
    <name type="scientific">Selenomonas timonae</name>
    <dbReference type="NCBI Taxonomy" id="2754044"/>
    <lineage>
        <taxon>Bacteria</taxon>
        <taxon>Bacillati</taxon>
        <taxon>Bacillota</taxon>
        <taxon>Negativicutes</taxon>
        <taxon>Selenomonadales</taxon>
        <taxon>Selenomonadaceae</taxon>
        <taxon>Selenomonas</taxon>
    </lineage>
</organism>
<dbReference type="PANTHER" id="PTHR10133:SF27">
    <property type="entry name" value="DNA POLYMERASE NU"/>
    <property type="match status" value="1"/>
</dbReference>
<dbReference type="Proteomes" id="UP000515480">
    <property type="component" value="Chromosome"/>
</dbReference>
<evidence type="ECO:0000259" key="4">
    <source>
        <dbReference type="SMART" id="SM00482"/>
    </source>
</evidence>
<dbReference type="SUPFAM" id="SSF56672">
    <property type="entry name" value="DNA/RNA polymerases"/>
    <property type="match status" value="2"/>
</dbReference>
<dbReference type="KEGG" id="stim:H1B31_07700"/>
<name>A0A7G7VI19_9FIRM</name>
<sequence>MKSISIDLETRSSVDIGKSGVYRYAEAEDFAILLFGYAVDGGTVEVIDIANGEQIPQEILDALIDESVIKWAFNANFERVCLSRYLSDLGIDLDPFRDNHPLSKECARFLNPHSWRCTMVWSAYMGLPLSLAAVGRVLGLEEQKMTEGKALIRSFSTPPFHEPTGEKWELFKAYNRRDVEVETAIQKRLSKYPVPQSVWEEYVLDQEINDRGIRLDMPLVENAVQIDATTKDKLMERLKALTRLENPNSVAQMKEWLKERGVETESLDKKSVTALLKTAQSPVSDVLVLRQQLAKSSVKKYQAMRNAVCVDSRARGMFQFYGANRTGRFAGRIVQLQNLPQNHLSDLKCARDLVRQGNYAALEMLYDPVPDVLSQLIRTAFIPKEGRKFIVADFSAIEARVLSWLAKERWRMDVFEGNGDIYCATAGRMFHCNVVKHGENGHLRQKGKQAELACIAEGQLVLTNEGLVPIEYVRAEHLLWDGESWVSHDGVIFKGEREVITYEGLTATPDHLVWVQGKSQPIQFGDAASCGAHLVQTGDGGTAIRLGENHQPGKEMECGNESLLRSDKMYGMRCNPVAVLGQSSQREIEGLPELFATETDSILVGQTTHSSKTTLREPERQGVPSVWRARDQVRFSECDGGRSVSHKNIRSALTLDGTGSHRYERKLHQRESTLCTQSAKSSKPQNYGFVGVSSGVLALLPRCGNEKTVRRNDSFGDYQSCGDSCQREKEELAYHQRTARLYDIRNAGKHHRFTVSGKLVHNCGYGGSVGALKAFGALESGMKEEELKPLVDAWRAANLSIVDFWWAVDRAAKDCIKERSTKITHGIRFIYQGSMMFIELPSGRRLSYVKPRIGENRFGGESITYMGLDLSKKWARIESYGPKLVENITQAISRDILCYAMQTLRTMDIVAHVHDELIIECDERVSLVAVCEQMARTPPWADGLPLRADGFECQFYQKD</sequence>
<keyword evidence="6" id="KW-1185">Reference proteome</keyword>
<feature type="domain" description="DNA-directed DNA polymerase family A palm" evidence="4">
    <location>
        <begin position="374"/>
        <end position="925"/>
    </location>
</feature>
<evidence type="ECO:0000256" key="1">
    <source>
        <dbReference type="ARBA" id="ARBA00012417"/>
    </source>
</evidence>
<evidence type="ECO:0000313" key="6">
    <source>
        <dbReference type="Proteomes" id="UP000515480"/>
    </source>
</evidence>
<dbReference type="EMBL" id="CP060204">
    <property type="protein sequence ID" value="QNH53762.1"/>
    <property type="molecule type" value="Genomic_DNA"/>
</dbReference>
<dbReference type="GO" id="GO:0006261">
    <property type="term" value="P:DNA-templated DNA replication"/>
    <property type="evidence" value="ECO:0007669"/>
    <property type="project" value="InterPro"/>
</dbReference>
<dbReference type="Pfam" id="PF00476">
    <property type="entry name" value="DNA_pol_A"/>
    <property type="match status" value="1"/>
</dbReference>
<accession>A0A7G7VI19</accession>
<dbReference type="GO" id="GO:0003887">
    <property type="term" value="F:DNA-directed DNA polymerase activity"/>
    <property type="evidence" value="ECO:0007669"/>
    <property type="project" value="UniProtKB-EC"/>
</dbReference>
<dbReference type="GO" id="GO:0006302">
    <property type="term" value="P:double-strand break repair"/>
    <property type="evidence" value="ECO:0007669"/>
    <property type="project" value="TreeGrafter"/>
</dbReference>
<dbReference type="RefSeq" id="WP_185979886.1">
    <property type="nucleotide sequence ID" value="NZ_CP060204.1"/>
</dbReference>
<dbReference type="InterPro" id="IPR036844">
    <property type="entry name" value="Hint_dom_sf"/>
</dbReference>
<dbReference type="Gene3D" id="3.30.70.370">
    <property type="match status" value="1"/>
</dbReference>
<dbReference type="PANTHER" id="PTHR10133">
    <property type="entry name" value="DNA POLYMERASE I"/>
    <property type="match status" value="1"/>
</dbReference>
<dbReference type="PROSITE" id="PS50818">
    <property type="entry name" value="INTEIN_C_TER"/>
    <property type="match status" value="1"/>
</dbReference>